<keyword evidence="3" id="KW-1185">Reference proteome</keyword>
<dbReference type="InterPro" id="IPR000836">
    <property type="entry name" value="PRTase_dom"/>
</dbReference>
<dbReference type="Gene3D" id="3.40.50.2020">
    <property type="match status" value="1"/>
</dbReference>
<organism evidence="2 3">
    <name type="scientific">Massilicoli timonensis</name>
    <dbReference type="NCBI Taxonomy" id="2015901"/>
    <lineage>
        <taxon>Bacteria</taxon>
        <taxon>Bacillati</taxon>
        <taxon>Bacillota</taxon>
        <taxon>Erysipelotrichia</taxon>
        <taxon>Erysipelotrichales</taxon>
        <taxon>Erysipelotrichaceae</taxon>
        <taxon>Massilicoli</taxon>
    </lineage>
</organism>
<protein>
    <submittedName>
        <fullName evidence="2">ComF family protein</fullName>
    </submittedName>
</protein>
<dbReference type="RefSeq" id="WP_256198338.1">
    <property type="nucleotide sequence ID" value="NZ_JANGCH010000023.1"/>
</dbReference>
<dbReference type="Proteomes" id="UP001524435">
    <property type="component" value="Unassembled WGS sequence"/>
</dbReference>
<comment type="similarity">
    <text evidence="1">Belongs to the ComF/GntX family.</text>
</comment>
<dbReference type="PANTHER" id="PTHR47505">
    <property type="entry name" value="DNA UTILIZATION PROTEIN YHGH"/>
    <property type="match status" value="1"/>
</dbReference>
<evidence type="ECO:0000313" key="2">
    <source>
        <dbReference type="EMBL" id="MCQ5122661.1"/>
    </source>
</evidence>
<reference evidence="2 3" key="1">
    <citation type="submission" date="2022-06" db="EMBL/GenBank/DDBJ databases">
        <title>Isolation of gut microbiota from human fecal samples.</title>
        <authorList>
            <person name="Pamer E.G."/>
            <person name="Barat B."/>
            <person name="Waligurski E."/>
            <person name="Medina S."/>
            <person name="Paddock L."/>
            <person name="Mostad J."/>
        </authorList>
    </citation>
    <scope>NUCLEOTIDE SEQUENCE [LARGE SCALE GENOMIC DNA]</scope>
    <source>
        <strain evidence="2 3">DFI.6.1</strain>
    </source>
</reference>
<dbReference type="InterPro" id="IPR029057">
    <property type="entry name" value="PRTase-like"/>
</dbReference>
<dbReference type="CDD" id="cd06223">
    <property type="entry name" value="PRTases_typeI"/>
    <property type="match status" value="1"/>
</dbReference>
<dbReference type="SUPFAM" id="SSF53271">
    <property type="entry name" value="PRTase-like"/>
    <property type="match status" value="1"/>
</dbReference>
<gene>
    <name evidence="2" type="ORF">NE663_10410</name>
</gene>
<evidence type="ECO:0000256" key="1">
    <source>
        <dbReference type="ARBA" id="ARBA00008007"/>
    </source>
</evidence>
<evidence type="ECO:0000313" key="3">
    <source>
        <dbReference type="Proteomes" id="UP001524435"/>
    </source>
</evidence>
<dbReference type="EMBL" id="JANGCH010000023">
    <property type="protein sequence ID" value="MCQ5122661.1"/>
    <property type="molecule type" value="Genomic_DNA"/>
</dbReference>
<proteinExistence type="inferred from homology"/>
<comment type="caution">
    <text evidence="2">The sequence shown here is derived from an EMBL/GenBank/DDBJ whole genome shotgun (WGS) entry which is preliminary data.</text>
</comment>
<name>A0ABT1SN65_9FIRM</name>
<accession>A0ABT1SN65</accession>
<sequence length="244" mass="28623">MRKLTLKIGKLEQDRTSYMTAFWLWIRQIGKRRPIPFCRICIGELDRAQPLCSYLFSKEVICHVCKETYFHCIYQKLTLSQYPMWALYTYDDALESLIYRYKEQRDIALAPVFLHDFRHKIERRYAAHTIVTMPSSEAKIKERGFHHLEEMLKEIRLPICPCLRKTAPIKQAKQGKKRRLEIAAYIELDPNLALPDTALLLFDDVCTSGSTLRAACELLKQHPYPIEVLVLSVHPLYVENCGQF</sequence>
<dbReference type="PANTHER" id="PTHR47505:SF1">
    <property type="entry name" value="DNA UTILIZATION PROTEIN YHGH"/>
    <property type="match status" value="1"/>
</dbReference>
<dbReference type="InterPro" id="IPR051910">
    <property type="entry name" value="ComF/GntX_DNA_util-trans"/>
</dbReference>